<comment type="caution">
    <text evidence="9">The sequence shown here is derived from an EMBL/GenBank/DDBJ whole genome shotgun (WGS) entry which is preliminary data.</text>
</comment>
<dbReference type="PANTHER" id="PTHR12215">
    <property type="entry name" value="PHOSPHOPANTETHEINE TRANSFERASE"/>
    <property type="match status" value="1"/>
</dbReference>
<dbReference type="Pfam" id="PF01648">
    <property type="entry name" value="ACPS"/>
    <property type="match status" value="1"/>
</dbReference>
<evidence type="ECO:0000256" key="6">
    <source>
        <dbReference type="ARBA" id="ARBA00023194"/>
    </source>
</evidence>
<dbReference type="Proteomes" id="UP000214746">
    <property type="component" value="Unassembled WGS sequence"/>
</dbReference>
<dbReference type="InterPro" id="IPR055066">
    <property type="entry name" value="AASDHPPT_N"/>
</dbReference>
<feature type="domain" description="4'-phosphopantetheinyl transferase" evidence="7">
    <location>
        <begin position="104"/>
        <end position="205"/>
    </location>
</feature>
<dbReference type="InterPro" id="IPR050559">
    <property type="entry name" value="P-Pant_transferase_sf"/>
</dbReference>
<comment type="similarity">
    <text evidence="2">Belongs to the P-Pant transferase superfamily. Gsp/Sfp/HetI/AcpT family.</text>
</comment>
<evidence type="ECO:0000256" key="2">
    <source>
        <dbReference type="ARBA" id="ARBA00010990"/>
    </source>
</evidence>
<dbReference type="AlphaFoldDB" id="A0A2W1NSL9"/>
<keyword evidence="6" id="KW-0045">Antibiotic biosynthesis</keyword>
<evidence type="ECO:0000313" key="10">
    <source>
        <dbReference type="Proteomes" id="UP000214746"/>
    </source>
</evidence>
<evidence type="ECO:0000259" key="7">
    <source>
        <dbReference type="Pfam" id="PF01648"/>
    </source>
</evidence>
<dbReference type="GO" id="GO:0008897">
    <property type="term" value="F:holo-[acyl-carrier-protein] synthase activity"/>
    <property type="evidence" value="ECO:0007669"/>
    <property type="project" value="InterPro"/>
</dbReference>
<dbReference type="Pfam" id="PF22624">
    <property type="entry name" value="AASDHPPT_N"/>
    <property type="match status" value="1"/>
</dbReference>
<keyword evidence="4" id="KW-0479">Metal-binding</keyword>
<sequence length="227" mass="25235">MAEIYGVHMSRPPRSGEVEYMLSNVSEERRAKAQKYVKPDDAHRSLIAEYLIRAVIRSKLHLSNAEISFVSGPYGKPRVGGIPSFHFNIAHSGAWIVCAVDSAPVGIDVEEIKPMSFDVAQFFSEQEIRWLMSHQETARTSCFYDLWTLKESYIKWVGTGLSLPLNSFSIMLDGDAPVSVQPAELHGPCFLRQMDIAPGYKMAVCSTKDAAAEQIIIRSVDELLAGP</sequence>
<dbReference type="InterPro" id="IPR008278">
    <property type="entry name" value="4-PPantetheinyl_Trfase_dom"/>
</dbReference>
<evidence type="ECO:0000313" key="9">
    <source>
        <dbReference type="EMBL" id="PZE21773.1"/>
    </source>
</evidence>
<organism evidence="9 10">
    <name type="scientific">Paenibacillus xerothermodurans</name>
    <dbReference type="NCBI Taxonomy" id="1977292"/>
    <lineage>
        <taxon>Bacteria</taxon>
        <taxon>Bacillati</taxon>
        <taxon>Bacillota</taxon>
        <taxon>Bacilli</taxon>
        <taxon>Bacillales</taxon>
        <taxon>Paenibacillaceae</taxon>
        <taxon>Paenibacillus</taxon>
    </lineage>
</organism>
<dbReference type="EMBL" id="NHRJ02000002">
    <property type="protein sequence ID" value="PZE21773.1"/>
    <property type="molecule type" value="Genomic_DNA"/>
</dbReference>
<dbReference type="RefSeq" id="WP_089198914.1">
    <property type="nucleotide sequence ID" value="NZ_NHRJ02000002.1"/>
</dbReference>
<comment type="cofactor">
    <cofactor evidence="1">
        <name>Mg(2+)</name>
        <dbReference type="ChEBI" id="CHEBI:18420"/>
    </cofactor>
</comment>
<reference evidence="9" key="1">
    <citation type="submission" date="2018-06" db="EMBL/GenBank/DDBJ databases">
        <title>Paenibacillus xerothermodurans sp. nov. an extremely dry heat resistant spore forming bacterium isolated from the soil of Cape Canaveral, Florida.</title>
        <authorList>
            <person name="Seuylemezian A."/>
            <person name="Kaur N."/>
            <person name="Patil P."/>
            <person name="Patil P."/>
            <person name="Mayilraj S."/>
            <person name="Vaishampayan P."/>
        </authorList>
    </citation>
    <scope>NUCLEOTIDE SEQUENCE [LARGE SCALE GENOMIC DNA]</scope>
    <source>
        <strain evidence="9">ATCC 27380</strain>
    </source>
</reference>
<dbReference type="InterPro" id="IPR037143">
    <property type="entry name" value="4-PPantetheinyl_Trfase_dom_sf"/>
</dbReference>
<dbReference type="GO" id="GO:0006633">
    <property type="term" value="P:fatty acid biosynthetic process"/>
    <property type="evidence" value="ECO:0007669"/>
    <property type="project" value="InterPro"/>
</dbReference>
<keyword evidence="10" id="KW-1185">Reference proteome</keyword>
<dbReference type="SUPFAM" id="SSF56214">
    <property type="entry name" value="4'-phosphopantetheinyl transferase"/>
    <property type="match status" value="2"/>
</dbReference>
<evidence type="ECO:0000256" key="3">
    <source>
        <dbReference type="ARBA" id="ARBA00022679"/>
    </source>
</evidence>
<keyword evidence="5" id="KW-0460">Magnesium</keyword>
<evidence type="ECO:0000256" key="1">
    <source>
        <dbReference type="ARBA" id="ARBA00001946"/>
    </source>
</evidence>
<dbReference type="GO" id="GO:0000287">
    <property type="term" value="F:magnesium ion binding"/>
    <property type="evidence" value="ECO:0007669"/>
    <property type="project" value="InterPro"/>
</dbReference>
<dbReference type="PANTHER" id="PTHR12215:SF10">
    <property type="entry name" value="L-AMINOADIPATE-SEMIALDEHYDE DEHYDROGENASE-PHOSPHOPANTETHEINYL TRANSFERASE"/>
    <property type="match status" value="1"/>
</dbReference>
<protein>
    <submittedName>
        <fullName evidence="9">4'-phosphopantetheinyl transferase</fullName>
    </submittedName>
</protein>
<dbReference type="NCBIfam" id="TIGR00556">
    <property type="entry name" value="pantethn_trn"/>
    <property type="match status" value="1"/>
</dbReference>
<feature type="domain" description="4'-phosphopantetheinyl transferase N-terminal" evidence="8">
    <location>
        <begin position="13"/>
        <end position="100"/>
    </location>
</feature>
<accession>A0A2W1NSL9</accession>
<keyword evidence="3 9" id="KW-0808">Transferase</keyword>
<dbReference type="GO" id="GO:0017000">
    <property type="term" value="P:antibiotic biosynthetic process"/>
    <property type="evidence" value="ECO:0007669"/>
    <property type="project" value="UniProtKB-KW"/>
</dbReference>
<evidence type="ECO:0000256" key="4">
    <source>
        <dbReference type="ARBA" id="ARBA00022723"/>
    </source>
</evidence>
<evidence type="ECO:0000259" key="8">
    <source>
        <dbReference type="Pfam" id="PF22624"/>
    </source>
</evidence>
<dbReference type="GO" id="GO:0005829">
    <property type="term" value="C:cytosol"/>
    <property type="evidence" value="ECO:0007669"/>
    <property type="project" value="TreeGrafter"/>
</dbReference>
<gene>
    <name evidence="9" type="ORF">CBW46_004995</name>
</gene>
<dbReference type="OrthoDB" id="9808281at2"/>
<name>A0A2W1NSL9_PAEXE</name>
<evidence type="ECO:0000256" key="5">
    <source>
        <dbReference type="ARBA" id="ARBA00022842"/>
    </source>
</evidence>
<proteinExistence type="inferred from homology"/>
<dbReference type="InterPro" id="IPR004568">
    <property type="entry name" value="Ppantetheine-prot_Trfase_dom"/>
</dbReference>
<dbReference type="Gene3D" id="3.90.470.20">
    <property type="entry name" value="4'-phosphopantetheinyl transferase domain"/>
    <property type="match status" value="2"/>
</dbReference>
<dbReference type="GO" id="GO:0019878">
    <property type="term" value="P:lysine biosynthetic process via aminoadipic acid"/>
    <property type="evidence" value="ECO:0007669"/>
    <property type="project" value="TreeGrafter"/>
</dbReference>